<sequence length="135" mass="15278">MEQEYLIDLLYVVAFLFGGMAMAGGPVIISKLLAPRTLQPQTRSIYECGMPPIGEAWIRFGVVYYLYALIFLAFAVDILFLLPVALIYAGETILGSNLLDFIVIFLFIDTLALAVVYAWKKGVFKWERKIYSTHQ</sequence>
<feature type="transmembrane region" description="Helical" evidence="8">
    <location>
        <begin position="64"/>
        <end position="89"/>
    </location>
</feature>
<evidence type="ECO:0000256" key="8">
    <source>
        <dbReference type="SAM" id="Phobius"/>
    </source>
</evidence>
<dbReference type="PANTHER" id="PTHR11058">
    <property type="entry name" value="NADH-UBIQUINONE OXIDOREDUCTASE CHAIN 3"/>
    <property type="match status" value="1"/>
</dbReference>
<keyword evidence="3" id="KW-0813">Transport</keyword>
<evidence type="ECO:0000256" key="7">
    <source>
        <dbReference type="RuleBase" id="RU003639"/>
    </source>
</evidence>
<dbReference type="InterPro" id="IPR038430">
    <property type="entry name" value="NDAH_ubi_oxred_su3_sf"/>
</dbReference>
<keyword evidence="5 8" id="KW-1133">Transmembrane helix</keyword>
<keyword evidence="7" id="KW-0874">Quinone</keyword>
<keyword evidence="4 7" id="KW-0812">Transmembrane</keyword>
<gene>
    <name evidence="9" type="ORF">ENN98_00325</name>
</gene>
<protein>
    <recommendedName>
        <fullName evidence="7">NADH-quinone oxidoreductase subunit</fullName>
        <ecNumber evidence="7">7.1.1.-</ecNumber>
    </recommendedName>
</protein>
<dbReference type="Proteomes" id="UP000885986">
    <property type="component" value="Unassembled WGS sequence"/>
</dbReference>
<reference evidence="9" key="1">
    <citation type="journal article" date="2020" name="mSystems">
        <title>Genome- and Community-Level Interaction Insights into Carbon Utilization and Element Cycling Functions of Hydrothermarchaeota in Hydrothermal Sediment.</title>
        <authorList>
            <person name="Zhou Z."/>
            <person name="Liu Y."/>
            <person name="Xu W."/>
            <person name="Pan J."/>
            <person name="Luo Z.H."/>
            <person name="Li M."/>
        </authorList>
    </citation>
    <scope>NUCLEOTIDE SEQUENCE [LARGE SCALE GENOMIC DNA]</scope>
    <source>
        <strain evidence="9">SpSt-1224</strain>
    </source>
</reference>
<evidence type="ECO:0000256" key="1">
    <source>
        <dbReference type="ARBA" id="ARBA00004370"/>
    </source>
</evidence>
<evidence type="ECO:0000256" key="5">
    <source>
        <dbReference type="ARBA" id="ARBA00022989"/>
    </source>
</evidence>
<dbReference type="GO" id="GO:0048038">
    <property type="term" value="F:quinone binding"/>
    <property type="evidence" value="ECO:0007669"/>
    <property type="project" value="UniProtKB-KW"/>
</dbReference>
<evidence type="ECO:0000256" key="4">
    <source>
        <dbReference type="ARBA" id="ARBA00022692"/>
    </source>
</evidence>
<evidence type="ECO:0000256" key="3">
    <source>
        <dbReference type="ARBA" id="ARBA00022448"/>
    </source>
</evidence>
<dbReference type="InterPro" id="IPR000440">
    <property type="entry name" value="NADH_UbQ/plastoQ_OxRdtase_su3"/>
</dbReference>
<dbReference type="GO" id="GO:0005886">
    <property type="term" value="C:plasma membrane"/>
    <property type="evidence" value="ECO:0007669"/>
    <property type="project" value="UniProtKB-SubCell"/>
</dbReference>
<comment type="caution">
    <text evidence="9">The sequence shown here is derived from an EMBL/GenBank/DDBJ whole genome shotgun (WGS) entry which is preliminary data.</text>
</comment>
<evidence type="ECO:0000256" key="6">
    <source>
        <dbReference type="ARBA" id="ARBA00023136"/>
    </source>
</evidence>
<evidence type="ECO:0000313" key="9">
    <source>
        <dbReference type="EMBL" id="HET97155.1"/>
    </source>
</evidence>
<organism evidence="9">
    <name type="scientific">Desulfurivibrio alkaliphilus</name>
    <dbReference type="NCBI Taxonomy" id="427923"/>
    <lineage>
        <taxon>Bacteria</taxon>
        <taxon>Pseudomonadati</taxon>
        <taxon>Thermodesulfobacteriota</taxon>
        <taxon>Desulfobulbia</taxon>
        <taxon>Desulfobulbales</taxon>
        <taxon>Desulfobulbaceae</taxon>
        <taxon>Desulfurivibrio</taxon>
    </lineage>
</organism>
<accession>A0A7C2X8V0</accession>
<comment type="catalytic activity">
    <reaction evidence="7">
        <text>a quinone + NADH + 5 H(+)(in) = a quinol + NAD(+) + 4 H(+)(out)</text>
        <dbReference type="Rhea" id="RHEA:57888"/>
        <dbReference type="ChEBI" id="CHEBI:15378"/>
        <dbReference type="ChEBI" id="CHEBI:24646"/>
        <dbReference type="ChEBI" id="CHEBI:57540"/>
        <dbReference type="ChEBI" id="CHEBI:57945"/>
        <dbReference type="ChEBI" id="CHEBI:132124"/>
    </reaction>
</comment>
<dbReference type="GO" id="GO:0008137">
    <property type="term" value="F:NADH dehydrogenase (ubiquinone) activity"/>
    <property type="evidence" value="ECO:0007669"/>
    <property type="project" value="InterPro"/>
</dbReference>
<keyword evidence="7" id="KW-0520">NAD</keyword>
<name>A0A7C2X8V0_9BACT</name>
<dbReference type="EMBL" id="DSDS01000009">
    <property type="protein sequence ID" value="HET97155.1"/>
    <property type="molecule type" value="Genomic_DNA"/>
</dbReference>
<dbReference type="PANTHER" id="PTHR11058:SF9">
    <property type="entry name" value="NADH-UBIQUINONE OXIDOREDUCTASE CHAIN 3"/>
    <property type="match status" value="1"/>
</dbReference>
<evidence type="ECO:0000256" key="2">
    <source>
        <dbReference type="ARBA" id="ARBA00008472"/>
    </source>
</evidence>
<proteinExistence type="inferred from homology"/>
<keyword evidence="6 8" id="KW-0472">Membrane</keyword>
<dbReference type="Pfam" id="PF00507">
    <property type="entry name" value="Oxidored_q4"/>
    <property type="match status" value="1"/>
</dbReference>
<dbReference type="EC" id="7.1.1.-" evidence="7"/>
<feature type="transmembrane region" description="Helical" evidence="8">
    <location>
        <begin position="101"/>
        <end position="119"/>
    </location>
</feature>
<comment type="similarity">
    <text evidence="2 7">Belongs to the complex I subunit 3 family.</text>
</comment>
<dbReference type="AlphaFoldDB" id="A0A7C2X8V0"/>
<dbReference type="Gene3D" id="1.20.58.1610">
    <property type="entry name" value="NADH:ubiquinone/plastoquinone oxidoreductase, chain 3"/>
    <property type="match status" value="1"/>
</dbReference>
<feature type="transmembrane region" description="Helical" evidence="8">
    <location>
        <begin position="12"/>
        <end position="34"/>
    </location>
</feature>
<comment type="function">
    <text evidence="7">NDH-1 shuttles electrons from NADH, via FMN and iron-sulfur (Fe-S) centers, to quinones in the respiratory chain.</text>
</comment>
<comment type="subcellular location">
    <subcellularLocation>
        <location evidence="7">Cell membrane</location>
        <topology evidence="7">Multi-pass membrane protein</topology>
    </subcellularLocation>
    <subcellularLocation>
        <location evidence="1">Membrane</location>
    </subcellularLocation>
</comment>
<dbReference type="GO" id="GO:0030964">
    <property type="term" value="C:NADH dehydrogenase complex"/>
    <property type="evidence" value="ECO:0007669"/>
    <property type="project" value="TreeGrafter"/>
</dbReference>